<gene>
    <name evidence="1" type="ORF">GCM10025881_27060</name>
</gene>
<dbReference type="Proteomes" id="UP001157034">
    <property type="component" value="Unassembled WGS sequence"/>
</dbReference>
<organism evidence="1 2">
    <name type="scientific">Pseudolysinimonas kribbensis</name>
    <dbReference type="NCBI Taxonomy" id="433641"/>
    <lineage>
        <taxon>Bacteria</taxon>
        <taxon>Bacillati</taxon>
        <taxon>Actinomycetota</taxon>
        <taxon>Actinomycetes</taxon>
        <taxon>Micrococcales</taxon>
        <taxon>Microbacteriaceae</taxon>
        <taxon>Pseudolysinimonas</taxon>
    </lineage>
</organism>
<evidence type="ECO:0000313" key="1">
    <source>
        <dbReference type="EMBL" id="GMA95882.1"/>
    </source>
</evidence>
<accession>A0ABQ6KAV9</accession>
<protein>
    <recommendedName>
        <fullName evidence="3">RidA family protein</fullName>
    </recommendedName>
</protein>
<dbReference type="CDD" id="cd00448">
    <property type="entry name" value="YjgF_YER057c_UK114_family"/>
    <property type="match status" value="3"/>
</dbReference>
<reference evidence="2" key="1">
    <citation type="journal article" date="2019" name="Int. J. Syst. Evol. Microbiol.">
        <title>The Global Catalogue of Microorganisms (GCM) 10K type strain sequencing project: providing services to taxonomists for standard genome sequencing and annotation.</title>
        <authorList>
            <consortium name="The Broad Institute Genomics Platform"/>
            <consortium name="The Broad Institute Genome Sequencing Center for Infectious Disease"/>
            <person name="Wu L."/>
            <person name="Ma J."/>
        </authorList>
    </citation>
    <scope>NUCLEOTIDE SEQUENCE [LARGE SCALE GENOMIC DNA]</scope>
    <source>
        <strain evidence="2">NBRC 108894</strain>
    </source>
</reference>
<dbReference type="SUPFAM" id="SSF55298">
    <property type="entry name" value="YjgF-like"/>
    <property type="match status" value="3"/>
</dbReference>
<dbReference type="PANTHER" id="PTHR11803">
    <property type="entry name" value="2-IMINOBUTANOATE/2-IMINOPROPANOATE DEAMINASE RIDA"/>
    <property type="match status" value="1"/>
</dbReference>
<dbReference type="PANTHER" id="PTHR11803:SF44">
    <property type="entry name" value="RUTC FAMILY PROTEIN YJGH"/>
    <property type="match status" value="1"/>
</dbReference>
<name>A0ABQ6KAV9_9MICO</name>
<dbReference type="EMBL" id="BSVB01000001">
    <property type="protein sequence ID" value="GMA95882.1"/>
    <property type="molecule type" value="Genomic_DNA"/>
</dbReference>
<dbReference type="Gene3D" id="3.30.1330.40">
    <property type="entry name" value="RutC-like"/>
    <property type="match status" value="3"/>
</dbReference>
<dbReference type="InterPro" id="IPR035959">
    <property type="entry name" value="RutC-like_sf"/>
</dbReference>
<sequence length="374" mass="39212">MSALEVIELDPGKAHMLPYAPSVRVPGSAEHLFLSGAVAADDEEYPDDIVEQVRRVMRRHTAVLAANGLGWSDVIHVYEFLTDMRDTVAVHVTMAEFFDDPSWKPANTLIGVDALVKPGARFELDVIAARAPHDADPADSVFWMSGATAIPLYHMHPHIPEECVLPDDIVEQTRRVLATFDEVLAFVGLGWSDVRRGDLFLTDLRDLDVVRAAVAARFGDDPPPLGFVGINALSAAGARLELEIVAGSPGNAAGGSPARAAGGAGAPPAVLTSAGAPVVFLPAVTATPGPNAAGIAPQTDQTLDGIAALLAERGLEWRAVTKALVEVTDIRDAAHVAAALAARCGTWRPALTIVQVDNLPVAGARVQVEVVAAG</sequence>
<evidence type="ECO:0008006" key="3">
    <source>
        <dbReference type="Google" id="ProtNLM"/>
    </source>
</evidence>
<dbReference type="RefSeq" id="WP_284254573.1">
    <property type="nucleotide sequence ID" value="NZ_BAAAQO010000001.1"/>
</dbReference>
<dbReference type="InterPro" id="IPR006175">
    <property type="entry name" value="YjgF/YER057c/UK114"/>
</dbReference>
<proteinExistence type="predicted"/>
<evidence type="ECO:0000313" key="2">
    <source>
        <dbReference type="Proteomes" id="UP001157034"/>
    </source>
</evidence>
<comment type="caution">
    <text evidence="1">The sequence shown here is derived from an EMBL/GenBank/DDBJ whole genome shotgun (WGS) entry which is preliminary data.</text>
</comment>
<dbReference type="Pfam" id="PF01042">
    <property type="entry name" value="Ribonuc_L-PSP"/>
    <property type="match status" value="3"/>
</dbReference>
<keyword evidence="2" id="KW-1185">Reference proteome</keyword>